<evidence type="ECO:0000313" key="5">
    <source>
        <dbReference type="Proteomes" id="UP000243333"/>
    </source>
</evidence>
<dbReference type="RefSeq" id="WP_093692009.1">
    <property type="nucleotide sequence ID" value="NZ_FNBU01000033.1"/>
</dbReference>
<dbReference type="GO" id="GO:0019698">
    <property type="term" value="P:D-galacturonate catabolic process"/>
    <property type="evidence" value="ECO:0007669"/>
    <property type="project" value="TreeGrafter"/>
</dbReference>
<evidence type="ECO:0000259" key="3">
    <source>
        <dbReference type="SMART" id="SM00858"/>
    </source>
</evidence>
<keyword evidence="2" id="KW-0456">Lyase</keyword>
<name>A0A1G7P893_9FIRM</name>
<sequence>MALLQLHERDNVAVALRDIRQGETITAGNTTVTAREDVPKGHKIALRNLQPGEHVIKYGFPIGHATSGVVAGQWLHSHNMRTNLGEILAYEYKPEPPVVSPVPCRHTFRGYRRPDGRVGVRNEIWIIPTVSCVNRTAQLLAAQGSALVKNMANIDGVFAFPHPYGCSQLGDDHRATQAILADLVNHPNAGAVLVLGLGCENNNVPEFQKVLGGYNADRVKFLVTQEVEDEIAAGMELLSDLIAYAGQFAREDCPASELVVGLKCGGSDAFSGITANPLVGAFSDLLIACGGSTVLTEVPEMFGAETILMNRARDKAVFDKTVRLINDFKNYFMAYNQPIYENPSPGNKKGGITTLEEKSLGCTQKGGRATVVDVLGYGETVKRKGLNLLNGPGNDAVAATALAAAGCHLVLFTTGRGTPLGTAVPTVKIATNSDLFRRKTTWMDFNAGELLEGKSLEALADEFFAYVLEVASGRPTKAEKMGFREIAIFKNGVTL</sequence>
<dbReference type="InterPro" id="IPR048332">
    <property type="entry name" value="GD_AH_C"/>
</dbReference>
<protein>
    <submittedName>
        <fullName evidence="4">D-altronate dehydratase</fullName>
    </submittedName>
</protein>
<keyword evidence="5" id="KW-1185">Reference proteome</keyword>
<dbReference type="InterPro" id="IPR007392">
    <property type="entry name" value="GD_AH_second"/>
</dbReference>
<dbReference type="AlphaFoldDB" id="A0A1G7P893"/>
<dbReference type="Gene3D" id="2.30.130.110">
    <property type="match status" value="1"/>
</dbReference>
<dbReference type="CDD" id="cd11613">
    <property type="entry name" value="SAF_AH_GD"/>
    <property type="match status" value="1"/>
</dbReference>
<dbReference type="GO" id="GO:0016829">
    <property type="term" value="F:lyase activity"/>
    <property type="evidence" value="ECO:0007669"/>
    <property type="project" value="UniProtKB-KW"/>
</dbReference>
<dbReference type="InterPro" id="IPR052172">
    <property type="entry name" value="UxaA_altronate/galactarate_dh"/>
</dbReference>
<feature type="domain" description="SAF" evidence="3">
    <location>
        <begin position="10"/>
        <end position="81"/>
    </location>
</feature>
<organism evidence="4 5">
    <name type="scientific">Sporolituus thermophilus DSM 23256</name>
    <dbReference type="NCBI Taxonomy" id="1123285"/>
    <lineage>
        <taxon>Bacteria</taxon>
        <taxon>Bacillati</taxon>
        <taxon>Bacillota</taxon>
        <taxon>Negativicutes</taxon>
        <taxon>Selenomonadales</taxon>
        <taxon>Sporomusaceae</taxon>
        <taxon>Sporolituus</taxon>
    </lineage>
</organism>
<dbReference type="Pfam" id="PF20629">
    <property type="entry name" value="GD_AH_C"/>
    <property type="match status" value="1"/>
</dbReference>
<gene>
    <name evidence="4" type="ORF">SAMN05660235_02865</name>
</gene>
<dbReference type="PANTHER" id="PTHR30536">
    <property type="entry name" value="ALTRONATE/GALACTARATE DEHYDRATASE"/>
    <property type="match status" value="1"/>
</dbReference>
<proteinExistence type="inferred from homology"/>
<dbReference type="InterPro" id="IPR044144">
    <property type="entry name" value="SAF_UxaA/GarD"/>
</dbReference>
<dbReference type="PANTHER" id="PTHR30536:SF5">
    <property type="entry name" value="ALTRONATE DEHYDRATASE"/>
    <property type="match status" value="1"/>
</dbReference>
<comment type="similarity">
    <text evidence="1">Belongs to the UxaA family.</text>
</comment>
<dbReference type="Pfam" id="PF04295">
    <property type="entry name" value="GD_AH_second"/>
    <property type="match status" value="1"/>
</dbReference>
<reference evidence="5" key="1">
    <citation type="submission" date="2016-10" db="EMBL/GenBank/DDBJ databases">
        <authorList>
            <person name="Varghese N."/>
            <person name="Submissions S."/>
        </authorList>
    </citation>
    <scope>NUCLEOTIDE SEQUENCE [LARGE SCALE GENOMIC DNA]</scope>
    <source>
        <strain evidence="5">DSM 23256</strain>
    </source>
</reference>
<dbReference type="InterPro" id="IPR013974">
    <property type="entry name" value="SAF"/>
</dbReference>
<dbReference type="Proteomes" id="UP000243333">
    <property type="component" value="Unassembled WGS sequence"/>
</dbReference>
<dbReference type="STRING" id="1123285.SAMN05660235_02865"/>
<dbReference type="SMART" id="SM00858">
    <property type="entry name" value="SAF"/>
    <property type="match status" value="1"/>
</dbReference>
<dbReference type="Pfam" id="PF08666">
    <property type="entry name" value="SAF"/>
    <property type="match status" value="1"/>
</dbReference>
<evidence type="ECO:0000313" key="4">
    <source>
        <dbReference type="EMBL" id="SDF82451.1"/>
    </source>
</evidence>
<evidence type="ECO:0000256" key="1">
    <source>
        <dbReference type="ARBA" id="ARBA00010986"/>
    </source>
</evidence>
<dbReference type="OrthoDB" id="9804574at2"/>
<accession>A0A1G7P893</accession>
<dbReference type="EMBL" id="FNBU01000033">
    <property type="protein sequence ID" value="SDF82451.1"/>
    <property type="molecule type" value="Genomic_DNA"/>
</dbReference>
<evidence type="ECO:0000256" key="2">
    <source>
        <dbReference type="ARBA" id="ARBA00023239"/>
    </source>
</evidence>